<name>A0A7R7VLG4_ASPCH</name>
<feature type="coiled-coil region" evidence="1">
    <location>
        <begin position="69"/>
        <end position="96"/>
    </location>
</feature>
<proteinExistence type="predicted"/>
<keyword evidence="4" id="KW-1185">Reference proteome</keyword>
<dbReference type="Proteomes" id="UP000637239">
    <property type="component" value="Chromosome 3"/>
</dbReference>
<evidence type="ECO:0000256" key="2">
    <source>
        <dbReference type="SAM" id="MobiDB-lite"/>
    </source>
</evidence>
<protein>
    <submittedName>
        <fullName evidence="3">Uncharacterized protein</fullName>
    </submittedName>
</protein>
<organism evidence="3 4">
    <name type="scientific">Aspergillus chevalieri</name>
    <name type="common">Eurotium chevalieri</name>
    <dbReference type="NCBI Taxonomy" id="182096"/>
    <lineage>
        <taxon>Eukaryota</taxon>
        <taxon>Fungi</taxon>
        <taxon>Dikarya</taxon>
        <taxon>Ascomycota</taxon>
        <taxon>Pezizomycotina</taxon>
        <taxon>Eurotiomycetes</taxon>
        <taxon>Eurotiomycetidae</taxon>
        <taxon>Eurotiales</taxon>
        <taxon>Aspergillaceae</taxon>
        <taxon>Aspergillus</taxon>
        <taxon>Aspergillus subgen. Aspergillus</taxon>
    </lineage>
</organism>
<dbReference type="GeneID" id="66981240"/>
<dbReference type="EMBL" id="AP024418">
    <property type="protein sequence ID" value="BCR86881.1"/>
    <property type="molecule type" value="Genomic_DNA"/>
</dbReference>
<reference evidence="3" key="2">
    <citation type="submission" date="2021-02" db="EMBL/GenBank/DDBJ databases">
        <title>Aspergillus chevalieri M1 genome sequence.</title>
        <authorList>
            <person name="Kadooka C."/>
            <person name="Mori K."/>
            <person name="Futagami T."/>
        </authorList>
    </citation>
    <scope>NUCLEOTIDE SEQUENCE</scope>
    <source>
        <strain evidence="3">M1</strain>
    </source>
</reference>
<evidence type="ECO:0000313" key="3">
    <source>
        <dbReference type="EMBL" id="BCR86881.1"/>
    </source>
</evidence>
<gene>
    <name evidence="3" type="ORF">ACHE_30868S</name>
</gene>
<evidence type="ECO:0000313" key="4">
    <source>
        <dbReference type="Proteomes" id="UP000637239"/>
    </source>
</evidence>
<sequence length="194" mass="21091">MSLRTTRLTSLLTRAAARAPSTTLRPFLGASALSVQIPSQSSRQTQPFPLPISNQVQTRGYALGATTGKSQADLLVDELQELYEVAKDEFEIATDSTDNATIYAASDRESCRDALNQLLATYSLYTSSEIRSTAESHQPQQAQPDDSGMDAVGTGYDPGDIEPAVREEVRKRVGQRVRELDNAVGLLEDRAQAD</sequence>
<dbReference type="RefSeq" id="XP_043135403.1">
    <property type="nucleotide sequence ID" value="XM_043277534.1"/>
</dbReference>
<evidence type="ECO:0000256" key="1">
    <source>
        <dbReference type="SAM" id="Coils"/>
    </source>
</evidence>
<dbReference type="AlphaFoldDB" id="A0A7R7VLG4"/>
<feature type="region of interest" description="Disordered" evidence="2">
    <location>
        <begin position="130"/>
        <end position="165"/>
    </location>
</feature>
<dbReference type="KEGG" id="ache:ACHE_30868S"/>
<reference evidence="3" key="1">
    <citation type="submission" date="2021-01" db="EMBL/GenBank/DDBJ databases">
        <authorList>
            <consortium name="Aspergillus chevalieri M1 genome sequencing consortium"/>
            <person name="Kazuki M."/>
            <person name="Futagami T."/>
        </authorList>
    </citation>
    <scope>NUCLEOTIDE SEQUENCE</scope>
    <source>
        <strain evidence="3">M1</strain>
    </source>
</reference>
<feature type="compositionally biased region" description="Polar residues" evidence="2">
    <location>
        <begin position="130"/>
        <end position="144"/>
    </location>
</feature>
<keyword evidence="1" id="KW-0175">Coiled coil</keyword>
<accession>A0A7R7VLG4</accession>